<feature type="transmembrane region" description="Helical" evidence="6">
    <location>
        <begin position="225"/>
        <end position="243"/>
    </location>
</feature>
<dbReference type="PANTHER" id="PTHR11785">
    <property type="entry name" value="AMINO ACID TRANSPORTER"/>
    <property type="match status" value="1"/>
</dbReference>
<organism evidence="7 8">
    <name type="scientific">Gnathostoma spinigerum</name>
    <dbReference type="NCBI Taxonomy" id="75299"/>
    <lineage>
        <taxon>Eukaryota</taxon>
        <taxon>Metazoa</taxon>
        <taxon>Ecdysozoa</taxon>
        <taxon>Nematoda</taxon>
        <taxon>Chromadorea</taxon>
        <taxon>Rhabditida</taxon>
        <taxon>Spirurina</taxon>
        <taxon>Gnathostomatomorpha</taxon>
        <taxon>Gnathostomatoidea</taxon>
        <taxon>Gnathostomatidae</taxon>
        <taxon>Gnathostoma</taxon>
    </lineage>
</organism>
<dbReference type="InterPro" id="IPR002293">
    <property type="entry name" value="AA/rel_permease1"/>
</dbReference>
<dbReference type="InterPro" id="IPR050598">
    <property type="entry name" value="AminoAcid_Transporter"/>
</dbReference>
<name>A0ABD6EI81_9BILA</name>
<comment type="subcellular location">
    <subcellularLocation>
        <location evidence="1">Membrane</location>
        <topology evidence="1">Multi-pass membrane protein</topology>
    </subcellularLocation>
</comment>
<accession>A0ABD6EI81</accession>
<evidence type="ECO:0000256" key="3">
    <source>
        <dbReference type="ARBA" id="ARBA00022989"/>
    </source>
</evidence>
<feature type="transmembrane region" description="Helical" evidence="6">
    <location>
        <begin position="311"/>
        <end position="331"/>
    </location>
</feature>
<dbReference type="PANTHER" id="PTHR11785:SF523">
    <property type="entry name" value="AMINO ACID TRANSPORTER PROTEIN 6"/>
    <property type="match status" value="1"/>
</dbReference>
<keyword evidence="4 6" id="KW-0472">Membrane</keyword>
<evidence type="ECO:0000256" key="5">
    <source>
        <dbReference type="SAM" id="MobiDB-lite"/>
    </source>
</evidence>
<feature type="region of interest" description="Disordered" evidence="5">
    <location>
        <begin position="409"/>
        <end position="432"/>
    </location>
</feature>
<dbReference type="Proteomes" id="UP001608902">
    <property type="component" value="Unassembled WGS sequence"/>
</dbReference>
<evidence type="ECO:0000256" key="6">
    <source>
        <dbReference type="SAM" id="Phobius"/>
    </source>
</evidence>
<proteinExistence type="predicted"/>
<evidence type="ECO:0000313" key="8">
    <source>
        <dbReference type="Proteomes" id="UP001608902"/>
    </source>
</evidence>
<evidence type="ECO:0000256" key="2">
    <source>
        <dbReference type="ARBA" id="ARBA00022692"/>
    </source>
</evidence>
<keyword evidence="3 6" id="KW-1133">Transmembrane helix</keyword>
<keyword evidence="2 6" id="KW-0812">Transmembrane</keyword>
<reference evidence="7 8" key="1">
    <citation type="submission" date="2024-08" db="EMBL/GenBank/DDBJ databases">
        <title>Gnathostoma spinigerum genome.</title>
        <authorList>
            <person name="Gonzalez-Bertolin B."/>
            <person name="Monzon S."/>
            <person name="Zaballos A."/>
            <person name="Jimenez P."/>
            <person name="Dekumyoy P."/>
            <person name="Varona S."/>
            <person name="Cuesta I."/>
            <person name="Sumanam S."/>
            <person name="Adisakwattana P."/>
            <person name="Gasser R.B."/>
            <person name="Hernandez-Gonzalez A."/>
            <person name="Young N.D."/>
            <person name="Perteguer M.J."/>
        </authorList>
    </citation>
    <scope>NUCLEOTIDE SEQUENCE [LARGE SCALE GENOMIC DNA]</scope>
    <source>
        <strain evidence="7">AL3</strain>
        <tissue evidence="7">Liver</tissue>
    </source>
</reference>
<feature type="transmembrane region" description="Helical" evidence="6">
    <location>
        <begin position="128"/>
        <end position="150"/>
    </location>
</feature>
<feature type="transmembrane region" description="Helical" evidence="6">
    <location>
        <begin position="19"/>
        <end position="41"/>
    </location>
</feature>
<evidence type="ECO:0000256" key="4">
    <source>
        <dbReference type="ARBA" id="ARBA00023136"/>
    </source>
</evidence>
<comment type="caution">
    <text evidence="7">The sequence shown here is derived from an EMBL/GenBank/DDBJ whole genome shotgun (WGS) entry which is preliminary data.</text>
</comment>
<feature type="transmembrane region" description="Helical" evidence="6">
    <location>
        <begin position="178"/>
        <end position="204"/>
    </location>
</feature>
<feature type="transmembrane region" description="Helical" evidence="6">
    <location>
        <begin position="249"/>
        <end position="271"/>
    </location>
</feature>
<dbReference type="GO" id="GO:0016020">
    <property type="term" value="C:membrane"/>
    <property type="evidence" value="ECO:0007669"/>
    <property type="project" value="UniProtKB-SubCell"/>
</dbReference>
<feature type="transmembrane region" description="Helical" evidence="6">
    <location>
        <begin position="283"/>
        <end position="305"/>
    </location>
</feature>
<dbReference type="AlphaFoldDB" id="A0ABD6EI81"/>
<gene>
    <name evidence="7" type="ORF">AB6A40_006382</name>
</gene>
<protein>
    <submittedName>
        <fullName evidence="7">Uncharacterized protein</fullName>
    </submittedName>
</protein>
<feature type="transmembrane region" description="Helical" evidence="6">
    <location>
        <begin position="89"/>
        <end position="107"/>
    </location>
</feature>
<evidence type="ECO:0000256" key="1">
    <source>
        <dbReference type="ARBA" id="ARBA00004141"/>
    </source>
</evidence>
<dbReference type="Pfam" id="PF13520">
    <property type="entry name" value="AA_permease_2"/>
    <property type="match status" value="1"/>
</dbReference>
<feature type="transmembrane region" description="Helical" evidence="6">
    <location>
        <begin position="53"/>
        <end position="74"/>
    </location>
</feature>
<keyword evidence="8" id="KW-1185">Reference proteome</keyword>
<dbReference type="Gene3D" id="1.20.1740.10">
    <property type="entry name" value="Amino acid/polyamine transporter I"/>
    <property type="match status" value="1"/>
</dbReference>
<evidence type="ECO:0000313" key="7">
    <source>
        <dbReference type="EMBL" id="MFH4979673.1"/>
    </source>
</evidence>
<dbReference type="EMBL" id="JBGFUD010004501">
    <property type="protein sequence ID" value="MFH4979673.1"/>
    <property type="molecule type" value="Genomic_DNA"/>
</dbReference>
<sequence length="432" mass="48452">MPEFRNFELLTLAHEKYNFVPICLLHFTYSLILLLLFLNFLSLRVFVARFQIIASFAKVAATTLVIITGFYFLIFKGETENLAKPFEGSNYSMGALLAALFAGLYSYDGWDILNFGAEEIEKPKRTMPLSIIFGMSLVVIIYLCTNLAYFTVLDVNTMKASTAVASMFAKEKLGSFQLAIPFLISLLLIGSMNSTMFSASRYLYAAARRGHLPTFISCLNPETDSPRAALIVNVILAMGISFLGDPASLIIYVGFAMWSLRGFTIFALLWIRFRHIPVHPDAIKTPIIMPISFFIICTALISVTLVKNFSVAAFSVVIVIFGLIIYFTFIYDRALPSLSWFRKFRFCFNDVTTSFVQIILNVMPSQREESEQSSTTKVPIDEFYSKENGTCTTKKSLSGDSLCRRTSRVAPCHNSDNGPPPYSQTNDEKIAE</sequence>